<proteinExistence type="predicted"/>
<feature type="transmembrane region" description="Helical" evidence="1">
    <location>
        <begin position="339"/>
        <end position="361"/>
    </location>
</feature>
<dbReference type="Pfam" id="PF03806">
    <property type="entry name" value="ABG_transport"/>
    <property type="match status" value="1"/>
</dbReference>
<feature type="transmembrane region" description="Helical" evidence="1">
    <location>
        <begin position="300"/>
        <end position="318"/>
    </location>
</feature>
<keyword evidence="1" id="KW-0812">Transmembrane</keyword>
<protein>
    <submittedName>
        <fullName evidence="2">Aminobenzoyl-glutamate transport protein</fullName>
    </submittedName>
</protein>
<dbReference type="EMBL" id="JAVDUM010000001">
    <property type="protein sequence ID" value="MDR6865662.1"/>
    <property type="molecule type" value="Genomic_DNA"/>
</dbReference>
<keyword evidence="1" id="KW-1133">Transmembrane helix</keyword>
<keyword evidence="1" id="KW-0472">Membrane</keyword>
<feature type="transmembrane region" description="Helical" evidence="1">
    <location>
        <begin position="463"/>
        <end position="491"/>
    </location>
</feature>
<organism evidence="2 3">
    <name type="scientific">Microbacterium resistens</name>
    <dbReference type="NCBI Taxonomy" id="156977"/>
    <lineage>
        <taxon>Bacteria</taxon>
        <taxon>Bacillati</taxon>
        <taxon>Actinomycetota</taxon>
        <taxon>Actinomycetes</taxon>
        <taxon>Micrococcales</taxon>
        <taxon>Microbacteriaceae</taxon>
        <taxon>Microbacterium</taxon>
    </lineage>
</organism>
<feature type="transmembrane region" description="Helical" evidence="1">
    <location>
        <begin position="263"/>
        <end position="280"/>
    </location>
</feature>
<reference evidence="2 3" key="1">
    <citation type="submission" date="2023-07" db="EMBL/GenBank/DDBJ databases">
        <title>Sorghum-associated microbial communities from plants grown in Nebraska, USA.</title>
        <authorList>
            <person name="Schachtman D."/>
        </authorList>
    </citation>
    <scope>NUCLEOTIDE SEQUENCE [LARGE SCALE GENOMIC DNA]</scope>
    <source>
        <strain evidence="2 3">2980</strain>
    </source>
</reference>
<dbReference type="InterPro" id="IPR004697">
    <property type="entry name" value="AbgT"/>
</dbReference>
<accession>A0ABU1S7S1</accession>
<feature type="transmembrane region" description="Helical" evidence="1">
    <location>
        <begin position="71"/>
        <end position="100"/>
    </location>
</feature>
<evidence type="ECO:0000313" key="2">
    <source>
        <dbReference type="EMBL" id="MDR6865662.1"/>
    </source>
</evidence>
<keyword evidence="3" id="KW-1185">Reference proteome</keyword>
<sequence>MTTTSFRTGRTLRLLERVGNRLPHPFYLFLIVAALVVVGSAIAWAFGATAIDPSSGERVPVRSLLSAEGLAYMVTSAIPNFVAFPPLGLILTVMLGIGLAERVGLMEALMRRSVASAPPRLTTFVIVVVCLLSNLASDSALLVLPPLAAAAFLAAGRHPLAGFATAYTAVAAGFSANVVIAGTDVLMSGISTQAARIVDPDLHVSPLANWFFMSASTLVLAVVITVVCHLVVEPRLGHYVGAVADAPPEPITAEQRRGLRRSGVVAAVFVTVLALAVVVPGSPLRGEDGDLLRSPFLEGLPLFILLFFVAVAIAYGRGAGTLSSWGEVPVTMAGPVRDLAPFIVVIFAAAQAIAYFNWTGIGLVVATGGAELLETLHLDGIWGLLLFSILVAVPALVIGSGSALWALIAPIAIPMFAVTGIDPAYVQAGFRLTDSATNPLVPMNPMLPVMLGMIQRYQPRAGLGTFFSLVLPFTLAVWGTWLLLFLVWGLLGLPVGPGHGLLL</sequence>
<feature type="transmembrane region" description="Helical" evidence="1">
    <location>
        <begin position="121"/>
        <end position="144"/>
    </location>
</feature>
<evidence type="ECO:0000256" key="1">
    <source>
        <dbReference type="SAM" id="Phobius"/>
    </source>
</evidence>
<gene>
    <name evidence="2" type="ORF">J2Y69_000244</name>
</gene>
<name>A0ABU1S7S1_9MICO</name>
<comment type="caution">
    <text evidence="2">The sequence shown here is derived from an EMBL/GenBank/DDBJ whole genome shotgun (WGS) entry which is preliminary data.</text>
</comment>
<dbReference type="PANTHER" id="PTHR30282">
    <property type="entry name" value="P-AMINOBENZOYL GLUTAMATE TRANSPORTER"/>
    <property type="match status" value="1"/>
</dbReference>
<dbReference type="RefSeq" id="WP_310016694.1">
    <property type="nucleotide sequence ID" value="NZ_JAVDUM010000001.1"/>
</dbReference>
<evidence type="ECO:0000313" key="3">
    <source>
        <dbReference type="Proteomes" id="UP001259347"/>
    </source>
</evidence>
<feature type="transmembrane region" description="Helical" evidence="1">
    <location>
        <begin position="381"/>
        <end position="408"/>
    </location>
</feature>
<dbReference type="Proteomes" id="UP001259347">
    <property type="component" value="Unassembled WGS sequence"/>
</dbReference>
<feature type="transmembrane region" description="Helical" evidence="1">
    <location>
        <begin position="210"/>
        <end position="232"/>
    </location>
</feature>
<feature type="transmembrane region" description="Helical" evidence="1">
    <location>
        <begin position="26"/>
        <end position="51"/>
    </location>
</feature>
<dbReference type="PANTHER" id="PTHR30282:SF0">
    <property type="entry name" value="P-AMINOBENZOYL-GLUTAMATE TRANSPORT PROTEIN"/>
    <property type="match status" value="1"/>
</dbReference>